<feature type="transmembrane region" description="Helical" evidence="32">
    <location>
        <begin position="61"/>
        <end position="80"/>
    </location>
</feature>
<proteinExistence type="inferred from homology"/>
<evidence type="ECO:0000256" key="32">
    <source>
        <dbReference type="SAM" id="Phobius"/>
    </source>
</evidence>
<accession>A0ABM0INZ8</accession>
<evidence type="ECO:0000256" key="12">
    <source>
        <dbReference type="ARBA" id="ARBA00023065"/>
    </source>
</evidence>
<comment type="catalytic activity">
    <reaction evidence="27">
        <text>tauro-beta-muricholate(out) + 2 Na(+)(out) = tauro-beta-muricholate(in) + 2 Na(+)(in)</text>
        <dbReference type="Rhea" id="RHEA:72179"/>
        <dbReference type="ChEBI" id="CHEBI:29101"/>
        <dbReference type="ChEBI" id="CHEBI:133064"/>
    </reaction>
</comment>
<evidence type="ECO:0000256" key="27">
    <source>
        <dbReference type="ARBA" id="ARBA00048013"/>
    </source>
</evidence>
<evidence type="ECO:0000256" key="16">
    <source>
        <dbReference type="ARBA" id="ARBA00030792"/>
    </source>
</evidence>
<evidence type="ECO:0000256" key="3">
    <source>
        <dbReference type="ARBA" id="ARBA00011407"/>
    </source>
</evidence>
<evidence type="ECO:0000256" key="7">
    <source>
        <dbReference type="ARBA" id="ARBA00022692"/>
    </source>
</evidence>
<dbReference type="PANTHER" id="PTHR10361">
    <property type="entry name" value="SODIUM-BILE ACID COTRANSPORTER"/>
    <property type="match status" value="1"/>
</dbReference>
<protein>
    <recommendedName>
        <fullName evidence="4">Ileal sodium/bile acid cotransporter</fullName>
    </recommendedName>
    <alternativeName>
        <fullName evidence="18">Apical sodium-dependent bile acid transporter</fullName>
    </alternativeName>
    <alternativeName>
        <fullName evidence="20">Ileal Na(+)/bile acid cotransporter</fullName>
    </alternativeName>
    <alternativeName>
        <fullName evidence="16">Ileal sodium-dependent bile acid transporter</fullName>
    </alternativeName>
    <alternativeName>
        <fullName evidence="19">Na(+)-dependent ileal bile acid transporter</fullName>
    </alternativeName>
    <alternativeName>
        <fullName evidence="17">Solute carrier family 10 member 2</fullName>
    </alternativeName>
</protein>
<name>A0ABM0INZ8_ECHTE</name>
<evidence type="ECO:0000313" key="34">
    <source>
        <dbReference type="RefSeq" id="XP_004704460.2"/>
    </source>
</evidence>
<feature type="transmembrane region" description="Helical" evidence="32">
    <location>
        <begin position="241"/>
        <end position="263"/>
    </location>
</feature>
<evidence type="ECO:0000313" key="33">
    <source>
        <dbReference type="Proteomes" id="UP000694863"/>
    </source>
</evidence>
<evidence type="ECO:0000256" key="24">
    <source>
        <dbReference type="ARBA" id="ARBA00047311"/>
    </source>
</evidence>
<organism evidence="33 34">
    <name type="scientific">Echinops telfairi</name>
    <name type="common">Lesser hedgehog tenrec</name>
    <dbReference type="NCBI Taxonomy" id="9371"/>
    <lineage>
        <taxon>Eukaryota</taxon>
        <taxon>Metazoa</taxon>
        <taxon>Chordata</taxon>
        <taxon>Craniata</taxon>
        <taxon>Vertebrata</taxon>
        <taxon>Euteleostomi</taxon>
        <taxon>Mammalia</taxon>
        <taxon>Eutheria</taxon>
        <taxon>Afrotheria</taxon>
        <taxon>Tenrecidae</taxon>
        <taxon>Tenrecinae</taxon>
        <taxon>Echinops</taxon>
    </lineage>
</organism>
<evidence type="ECO:0000256" key="26">
    <source>
        <dbReference type="ARBA" id="ARBA00047743"/>
    </source>
</evidence>
<evidence type="ECO:0000256" key="15">
    <source>
        <dbReference type="ARBA" id="ARBA00023201"/>
    </source>
</evidence>
<evidence type="ECO:0000256" key="22">
    <source>
        <dbReference type="ARBA" id="ARBA00034231"/>
    </source>
</evidence>
<gene>
    <name evidence="34" type="primary">SLC10A2</name>
</gene>
<evidence type="ECO:0000256" key="31">
    <source>
        <dbReference type="SAM" id="MobiDB-lite"/>
    </source>
</evidence>
<feature type="transmembrane region" description="Helical" evidence="32">
    <location>
        <begin position="275"/>
        <end position="297"/>
    </location>
</feature>
<evidence type="ECO:0000256" key="11">
    <source>
        <dbReference type="ARBA" id="ARBA00023055"/>
    </source>
</evidence>
<comment type="catalytic activity">
    <reaction evidence="29">
        <text>taurochenodeoxycholate(out) + 2 Na(+)(out) = taurochenodeoxycholate(in) + 2 Na(+)(in)</text>
        <dbReference type="Rhea" id="RHEA:71923"/>
        <dbReference type="ChEBI" id="CHEBI:9407"/>
        <dbReference type="ChEBI" id="CHEBI:29101"/>
    </reaction>
</comment>
<dbReference type="InterPro" id="IPR002657">
    <property type="entry name" value="BilAc:Na_symport/Acr3"/>
</dbReference>
<dbReference type="RefSeq" id="XP_004704460.2">
    <property type="nucleotide sequence ID" value="XM_004704403.2"/>
</dbReference>
<keyword evidence="11" id="KW-0445">Lipid transport</keyword>
<keyword evidence="10" id="KW-0915">Sodium</keyword>
<dbReference type="Gene3D" id="1.20.1530.20">
    <property type="match status" value="1"/>
</dbReference>
<evidence type="ECO:0000256" key="14">
    <source>
        <dbReference type="ARBA" id="ARBA00023180"/>
    </source>
</evidence>
<dbReference type="PANTHER" id="PTHR10361:SF19">
    <property type="entry name" value="ILEAL SODIUM_BILE ACID COTRANSPORTER"/>
    <property type="match status" value="1"/>
</dbReference>
<keyword evidence="7 32" id="KW-0812">Transmembrane</keyword>
<keyword evidence="14" id="KW-0325">Glycoprotein</keyword>
<feature type="transmembrane region" description="Helical" evidence="32">
    <location>
        <begin position="340"/>
        <end position="360"/>
    </location>
</feature>
<feature type="transmembrane region" description="Helical" evidence="32">
    <location>
        <begin position="128"/>
        <end position="152"/>
    </location>
</feature>
<evidence type="ECO:0000256" key="21">
    <source>
        <dbReference type="ARBA" id="ARBA00034215"/>
    </source>
</evidence>
<evidence type="ECO:0000256" key="8">
    <source>
        <dbReference type="ARBA" id="ARBA00022847"/>
    </source>
</evidence>
<comment type="function">
    <text evidence="23">Plays a critical role in the sodium-dependent reabsorption of bile acids from the lumen of the small intestine. Transports various bile acids, unconjugated or conjugated, such as cholate and taurocholate. Also responsible for bile acid transport in the renal proximal tubules, a salvage mechanism that helps conserve bile acids. Works collaboratively with the Na(+)-taurocholate cotransporting polypeptide (NTCP), the organic solute transporter (OST), and the bile salt export pump (BSEP), to ensure efficacious biological recycling of bile acids during enterohepatic circulation.</text>
</comment>
<evidence type="ECO:0000256" key="6">
    <source>
        <dbReference type="ARBA" id="ARBA00022553"/>
    </source>
</evidence>
<comment type="catalytic activity">
    <reaction evidence="28">
        <text>taurocholate(out) + 2 Na(+)(out) = taurocholate(in) + 2 Na(+)(in)</text>
        <dbReference type="Rhea" id="RHEA:71875"/>
        <dbReference type="ChEBI" id="CHEBI:29101"/>
        <dbReference type="ChEBI" id="CHEBI:36257"/>
    </reaction>
</comment>
<keyword evidence="6" id="KW-0597">Phosphoprotein</keyword>
<evidence type="ECO:0000256" key="5">
    <source>
        <dbReference type="ARBA" id="ARBA00022448"/>
    </source>
</evidence>
<evidence type="ECO:0000256" key="4">
    <source>
        <dbReference type="ARBA" id="ARBA00013351"/>
    </source>
</evidence>
<evidence type="ECO:0000256" key="13">
    <source>
        <dbReference type="ARBA" id="ARBA00023136"/>
    </source>
</evidence>
<comment type="catalytic activity">
    <reaction evidence="25">
        <text>tauroursodeoxycholate(out) + 2 Na(+)(out) = tauroursodeoxycholate(in) + 2 Na(+)(in)</text>
        <dbReference type="Rhea" id="RHEA:71927"/>
        <dbReference type="ChEBI" id="CHEBI:29101"/>
        <dbReference type="ChEBI" id="CHEBI:132028"/>
    </reaction>
</comment>
<comment type="similarity">
    <text evidence="2">Belongs to the bile acid:sodium symporter (BASS) (TC 2.A.28) family.</text>
</comment>
<evidence type="ECO:0000256" key="29">
    <source>
        <dbReference type="ARBA" id="ARBA00048338"/>
    </source>
</evidence>
<comment type="catalytic activity">
    <reaction evidence="26">
        <text>taurodeoxycholate(out) + 2 Na(+)(out) = taurodeoxycholate(in) + 2 Na(+)(in)</text>
        <dbReference type="Rhea" id="RHEA:72087"/>
        <dbReference type="ChEBI" id="CHEBI:29101"/>
        <dbReference type="ChEBI" id="CHEBI:36261"/>
    </reaction>
</comment>
<keyword evidence="33" id="KW-1185">Reference proteome</keyword>
<keyword evidence="12" id="KW-0406">Ion transport</keyword>
<keyword evidence="5" id="KW-0813">Transport</keyword>
<dbReference type="Proteomes" id="UP000694863">
    <property type="component" value="Unplaced"/>
</dbReference>
<dbReference type="InterPro" id="IPR004710">
    <property type="entry name" value="Bilac:Na_transpt"/>
</dbReference>
<evidence type="ECO:0000256" key="9">
    <source>
        <dbReference type="ARBA" id="ARBA00022989"/>
    </source>
</evidence>
<dbReference type="InterPro" id="IPR038770">
    <property type="entry name" value="Na+/solute_symporter_sf"/>
</dbReference>
<evidence type="ECO:0000256" key="25">
    <source>
        <dbReference type="ARBA" id="ARBA00047596"/>
    </source>
</evidence>
<sequence length="397" mass="43650">MVEIHFTYLHWQLCLDRATWASLNLTLWGAHATMNNSTSCLANATTCDGASCVLPESNANYILSVVLSTVLTILLALVMFSMGCNVEFKKFVGHLKRPWGVFIGFLCQFGIMPLTGFVLSVAFNILPIQAVVVLIIGCCPGGTSSNILAYWVDGDMDLSILLRNILLVTSEKGFHLLKVGFRATSCDLLLISQALHSPAAIAFRDTCLRVKEPARISLVALVVPVSVGMVVNHKWPQKAKIILKIGSITGIILIVLIAVVGGILYQGSWVINPKLWIIGTIFPLAGYSLGFLLARIAGLPWHRCRTVALETGMQNTQLCSTIVQLSFTPEQLTHMFTFPLIYSVFQLVFGALFLGCYVTYKKCYGKNKENFPESKDSETVPESSLYKMNGGFQPEEK</sequence>
<keyword evidence="15" id="KW-0739">Sodium transport</keyword>
<evidence type="ECO:0000256" key="17">
    <source>
        <dbReference type="ARBA" id="ARBA00031381"/>
    </source>
</evidence>
<comment type="catalytic activity">
    <reaction evidence="21">
        <text>glycocholate(out) + 2 Na(+)(out) = glycocholate(in) + 2 Na(+)(in)</text>
        <dbReference type="Rhea" id="RHEA:71935"/>
        <dbReference type="ChEBI" id="CHEBI:29101"/>
        <dbReference type="ChEBI" id="CHEBI:29746"/>
    </reaction>
</comment>
<evidence type="ECO:0000256" key="28">
    <source>
        <dbReference type="ARBA" id="ARBA00048327"/>
    </source>
</evidence>
<keyword evidence="9 32" id="KW-1133">Transmembrane helix</keyword>
<feature type="region of interest" description="Disordered" evidence="31">
    <location>
        <begin position="371"/>
        <end position="397"/>
    </location>
</feature>
<comment type="catalytic activity">
    <reaction evidence="30">
        <text>tauronorcholate(out) + 2 Na(+)(out) = tauronorcholate(in) + 2 Na(+)(in)</text>
        <dbReference type="Rhea" id="RHEA:71915"/>
        <dbReference type="ChEBI" id="CHEBI:29101"/>
        <dbReference type="ChEBI" id="CHEBI:191405"/>
    </reaction>
</comment>
<evidence type="ECO:0000256" key="18">
    <source>
        <dbReference type="ARBA" id="ARBA00032438"/>
    </source>
</evidence>
<evidence type="ECO:0000256" key="30">
    <source>
        <dbReference type="ARBA" id="ARBA00049276"/>
    </source>
</evidence>
<reference evidence="34" key="1">
    <citation type="submission" date="2025-08" db="UniProtKB">
        <authorList>
            <consortium name="RefSeq"/>
        </authorList>
    </citation>
    <scope>IDENTIFICATION</scope>
</reference>
<keyword evidence="8" id="KW-0769">Symport</keyword>
<feature type="transmembrane region" description="Helical" evidence="32">
    <location>
        <begin position="101"/>
        <end position="122"/>
    </location>
</feature>
<evidence type="ECO:0000256" key="1">
    <source>
        <dbReference type="ARBA" id="ARBA00004141"/>
    </source>
</evidence>
<comment type="subunit">
    <text evidence="3">Monomer and homodimer.</text>
</comment>
<comment type="catalytic activity">
    <reaction evidence="22">
        <text>cholate(out) + 2 Na(+)(out) = cholate(in) + 2 Na(+)(in)</text>
        <dbReference type="Rhea" id="RHEA:71911"/>
        <dbReference type="ChEBI" id="CHEBI:29101"/>
        <dbReference type="ChEBI" id="CHEBI:29747"/>
    </reaction>
</comment>
<evidence type="ECO:0000256" key="10">
    <source>
        <dbReference type="ARBA" id="ARBA00023053"/>
    </source>
</evidence>
<keyword evidence="13 32" id="KW-0472">Membrane</keyword>
<evidence type="ECO:0000256" key="2">
    <source>
        <dbReference type="ARBA" id="ARBA00006528"/>
    </source>
</evidence>
<evidence type="ECO:0000256" key="20">
    <source>
        <dbReference type="ARBA" id="ARBA00033223"/>
    </source>
</evidence>
<comment type="subcellular location">
    <subcellularLocation>
        <location evidence="1">Membrane</location>
        <topology evidence="1">Multi-pass membrane protein</topology>
    </subcellularLocation>
</comment>
<comment type="catalytic activity">
    <reaction evidence="24">
        <text>tauroallocholate(out) + 2 Na(+)(out) = tauroallocholate(in) + 2 Na(+)(in)</text>
        <dbReference type="Rhea" id="RHEA:51840"/>
        <dbReference type="ChEBI" id="CHEBI:29101"/>
        <dbReference type="ChEBI" id="CHEBI:191406"/>
    </reaction>
</comment>
<evidence type="ECO:0000256" key="19">
    <source>
        <dbReference type="ARBA" id="ARBA00033014"/>
    </source>
</evidence>
<dbReference type="Pfam" id="PF01758">
    <property type="entry name" value="SBF"/>
    <property type="match status" value="1"/>
</dbReference>
<evidence type="ECO:0000256" key="23">
    <source>
        <dbReference type="ARBA" id="ARBA00046038"/>
    </source>
</evidence>
<dbReference type="GeneID" id="101660678"/>